<dbReference type="PANTHER" id="PTHR11060:SF0">
    <property type="entry name" value="PROTEIN MEMO1"/>
    <property type="match status" value="1"/>
</dbReference>
<dbReference type="NCBIfam" id="TIGR04336">
    <property type="entry name" value="AmmeMemoSam_B"/>
    <property type="match status" value="1"/>
</dbReference>
<organism evidence="2 3">
    <name type="scientific">Euphydryas editha</name>
    <name type="common">Edith's checkerspot</name>
    <dbReference type="NCBI Taxonomy" id="104508"/>
    <lineage>
        <taxon>Eukaryota</taxon>
        <taxon>Metazoa</taxon>
        <taxon>Ecdysozoa</taxon>
        <taxon>Arthropoda</taxon>
        <taxon>Hexapoda</taxon>
        <taxon>Insecta</taxon>
        <taxon>Pterygota</taxon>
        <taxon>Neoptera</taxon>
        <taxon>Endopterygota</taxon>
        <taxon>Lepidoptera</taxon>
        <taxon>Glossata</taxon>
        <taxon>Ditrysia</taxon>
        <taxon>Papilionoidea</taxon>
        <taxon>Nymphalidae</taxon>
        <taxon>Nymphalinae</taxon>
        <taxon>Euphydryas</taxon>
    </lineage>
</organism>
<name>A0AAU9T8Y1_EUPED</name>
<dbReference type="Pfam" id="PF01875">
    <property type="entry name" value="Memo"/>
    <property type="match status" value="1"/>
</dbReference>
<dbReference type="EMBL" id="CAKOGL010000001">
    <property type="protein sequence ID" value="CAH2083479.1"/>
    <property type="molecule type" value="Genomic_DNA"/>
</dbReference>
<protein>
    <submittedName>
        <fullName evidence="2">Uncharacterized protein</fullName>
    </submittedName>
</protein>
<comment type="caution">
    <text evidence="2">The sequence shown here is derived from an EMBL/GenBank/DDBJ whole genome shotgun (WGS) entry which is preliminary data.</text>
</comment>
<evidence type="ECO:0000256" key="1">
    <source>
        <dbReference type="ARBA" id="ARBA00006315"/>
    </source>
</evidence>
<gene>
    <name evidence="2" type="ORF">EEDITHA_LOCUS168</name>
</gene>
<dbReference type="AlphaFoldDB" id="A0AAU9T8Y1"/>
<proteinExistence type="inferred from homology"/>
<evidence type="ECO:0000313" key="2">
    <source>
        <dbReference type="EMBL" id="CAH2083479.1"/>
    </source>
</evidence>
<comment type="similarity">
    <text evidence="1">Belongs to the MEMO1 family.</text>
</comment>
<accession>A0AAU9T8Y1</accession>
<keyword evidence="3" id="KW-1185">Reference proteome</keyword>
<dbReference type="InterPro" id="IPR002737">
    <property type="entry name" value="MEMO1_fam"/>
</dbReference>
<dbReference type="Proteomes" id="UP001153954">
    <property type="component" value="Unassembled WGS sequence"/>
</dbReference>
<reference evidence="2" key="1">
    <citation type="submission" date="2022-03" db="EMBL/GenBank/DDBJ databases">
        <authorList>
            <person name="Tunstrom K."/>
        </authorList>
    </citation>
    <scope>NUCLEOTIDE SEQUENCE</scope>
</reference>
<dbReference type="PANTHER" id="PTHR11060">
    <property type="entry name" value="PROTEIN MEMO1"/>
    <property type="match status" value="1"/>
</dbReference>
<sequence>MDIIEKLDPRAFTDYLVKYGNTICGRHPIGVLLQAVAKLQSQSNAPRMSLKFLKYAQSSQCMNMKDSSVSYASASLVFE</sequence>
<evidence type="ECO:0000313" key="3">
    <source>
        <dbReference type="Proteomes" id="UP001153954"/>
    </source>
</evidence>
<dbReference type="Gene3D" id="3.40.830.10">
    <property type="entry name" value="LigB-like"/>
    <property type="match status" value="1"/>
</dbReference>